<dbReference type="Proteomes" id="UP000594454">
    <property type="component" value="Chromosome 1"/>
</dbReference>
<keyword evidence="6 7" id="KW-0539">Nucleus</keyword>
<evidence type="ECO:0000256" key="2">
    <source>
        <dbReference type="ARBA" id="ARBA00008997"/>
    </source>
</evidence>
<feature type="domain" description="Non-structural maintenance of chromosome element 4 C-terminal" evidence="8">
    <location>
        <begin position="196"/>
        <end position="281"/>
    </location>
</feature>
<comment type="subunit">
    <text evidence="7">Component of the SMC5-SMC6 complex.</text>
</comment>
<dbReference type="OrthoDB" id="361242at2759"/>
<evidence type="ECO:0000256" key="1">
    <source>
        <dbReference type="ARBA" id="ARBA00004123"/>
    </source>
</evidence>
<comment type="similarity">
    <text evidence="2 7">Belongs to the NSE4 family.</text>
</comment>
<reference evidence="9 10" key="1">
    <citation type="submission" date="2020-11" db="EMBL/GenBank/DDBJ databases">
        <authorList>
            <person name="Wallbank WR R."/>
            <person name="Pardo Diaz C."/>
            <person name="Kozak K."/>
            <person name="Martin S."/>
            <person name="Jiggins C."/>
            <person name="Moest M."/>
            <person name="Warren A I."/>
            <person name="Generalovic N T."/>
            <person name="Byers J.R.P. K."/>
            <person name="Montejo-Kovacevich G."/>
            <person name="Yen C E."/>
        </authorList>
    </citation>
    <scope>NUCLEOTIDE SEQUENCE [LARGE SCALE GENOMIC DNA]</scope>
</reference>
<accession>A0A7R8UAY0</accession>
<dbReference type="GO" id="GO:0005634">
    <property type="term" value="C:nucleus"/>
    <property type="evidence" value="ECO:0007669"/>
    <property type="project" value="UniProtKB-SubCell"/>
</dbReference>
<dbReference type="InParanoid" id="A0A7R8UAY0"/>
<evidence type="ECO:0000256" key="5">
    <source>
        <dbReference type="ARBA" id="ARBA00023204"/>
    </source>
</evidence>
<sequence length="282" mass="31259">MNTEERKRFYNKLIDGVSELHKEISADSVDNSSAINEVSQLINQSNDLIRLTTPNDHVNNTAEVVMDAQVMQMGHEIVGEIVNRVCTLEFSTEEYCAAIQSRFGGNGSVDWNTLASVVAGKFAAHKNSICLLGSFKNESPEVVQKAARARQPKSAPSVLVQPEDVKKVEPESQSGKNLNIFLSKIAKVFITNKKQPIPYYKVIIDPADFMQTIDNAFQVAFLVSNGSAVIEEDEDGMPVVRPVLDKSESNSKKVPVQAVSNVTMRICQDMAKRYNIREPLIK</sequence>
<evidence type="ECO:0000256" key="6">
    <source>
        <dbReference type="ARBA" id="ARBA00023242"/>
    </source>
</evidence>
<gene>
    <name evidence="9" type="ORF">HERILL_LOCUS764</name>
</gene>
<evidence type="ECO:0000256" key="3">
    <source>
        <dbReference type="ARBA" id="ARBA00022763"/>
    </source>
</evidence>
<keyword evidence="10" id="KW-1185">Reference proteome</keyword>
<dbReference type="GO" id="GO:0006281">
    <property type="term" value="P:DNA repair"/>
    <property type="evidence" value="ECO:0007669"/>
    <property type="project" value="UniProtKB-UniRule"/>
</dbReference>
<keyword evidence="3 7" id="KW-0227">DNA damage</keyword>
<evidence type="ECO:0000256" key="4">
    <source>
        <dbReference type="ARBA" id="ARBA00023172"/>
    </source>
</evidence>
<dbReference type="GO" id="GO:0006310">
    <property type="term" value="P:DNA recombination"/>
    <property type="evidence" value="ECO:0007669"/>
    <property type="project" value="UniProtKB-UniRule"/>
</dbReference>
<dbReference type="GO" id="GO:0030915">
    <property type="term" value="C:Smc5-Smc6 complex"/>
    <property type="evidence" value="ECO:0007669"/>
    <property type="project" value="UniProtKB-UniRule"/>
</dbReference>
<dbReference type="OMA" id="NKGHEDR"/>
<comment type="function">
    <text evidence="7">Component of the SMC5-SMC6 complex, that promotes sister chromatid alignment after DNA damage and facilitates double-stranded DNA breaks (DSBs) repair via homologous recombination between sister chromatids.</text>
</comment>
<dbReference type="PANTHER" id="PTHR16140">
    <property type="entry name" value="NON-STRUCTURAL MAINTENANCE OF CHROMOSOMES ELEMENT 4"/>
    <property type="match status" value="1"/>
</dbReference>
<evidence type="ECO:0000313" key="9">
    <source>
        <dbReference type="EMBL" id="CAD7077414.1"/>
    </source>
</evidence>
<name>A0A7R8UAY0_HERIL</name>
<dbReference type="InterPro" id="IPR014854">
    <property type="entry name" value="Nse4_C"/>
</dbReference>
<dbReference type="Pfam" id="PF08743">
    <property type="entry name" value="Nse4_C"/>
    <property type="match status" value="1"/>
</dbReference>
<dbReference type="EMBL" id="LR899009">
    <property type="protein sequence ID" value="CAD7077414.1"/>
    <property type="molecule type" value="Genomic_DNA"/>
</dbReference>
<dbReference type="AlphaFoldDB" id="A0A7R8UAY0"/>
<comment type="subcellular location">
    <subcellularLocation>
        <location evidence="1 7">Nucleus</location>
    </subcellularLocation>
</comment>
<protein>
    <recommendedName>
        <fullName evidence="7">Non-structural maintenance of chromosomes element 4</fullName>
    </recommendedName>
</protein>
<keyword evidence="5 7" id="KW-0234">DNA repair</keyword>
<evidence type="ECO:0000259" key="8">
    <source>
        <dbReference type="Pfam" id="PF08743"/>
    </source>
</evidence>
<proteinExistence type="inferred from homology"/>
<organism evidence="9 10">
    <name type="scientific">Hermetia illucens</name>
    <name type="common">Black soldier fly</name>
    <dbReference type="NCBI Taxonomy" id="343691"/>
    <lineage>
        <taxon>Eukaryota</taxon>
        <taxon>Metazoa</taxon>
        <taxon>Ecdysozoa</taxon>
        <taxon>Arthropoda</taxon>
        <taxon>Hexapoda</taxon>
        <taxon>Insecta</taxon>
        <taxon>Pterygota</taxon>
        <taxon>Neoptera</taxon>
        <taxon>Endopterygota</taxon>
        <taxon>Diptera</taxon>
        <taxon>Brachycera</taxon>
        <taxon>Stratiomyomorpha</taxon>
        <taxon>Stratiomyidae</taxon>
        <taxon>Hermetiinae</taxon>
        <taxon>Hermetia</taxon>
    </lineage>
</organism>
<dbReference type="InterPro" id="IPR027786">
    <property type="entry name" value="Nse4/EID"/>
</dbReference>
<dbReference type="PANTHER" id="PTHR16140:SF0">
    <property type="entry name" value="NON-STRUCTURAL MAINTENANCE OF CHROMOSOMES ELEMENT 4"/>
    <property type="match status" value="1"/>
</dbReference>
<evidence type="ECO:0000256" key="7">
    <source>
        <dbReference type="RuleBase" id="RU365071"/>
    </source>
</evidence>
<dbReference type="FunCoup" id="A0A7R8UAY0">
    <property type="interactions" value="165"/>
</dbReference>
<keyword evidence="4 7" id="KW-0233">DNA recombination</keyword>
<evidence type="ECO:0000313" key="10">
    <source>
        <dbReference type="Proteomes" id="UP000594454"/>
    </source>
</evidence>